<sequence>EWNPWPDSEFERDFTWAEFENTKQLQVHWSCRVTGGDRKGKDMADNWEGGKRSTRTCQGIITCDQARFEEIVTAHPKTRALGLVVGVPGIRGPGESVADISPVYLNADRVRKERDKIKQGDGQGGDGFIAEFAAFAETYTNFVVYSQLGAVTVICMQTPFMASQLLKAELITTGPVNGLVSDAAHGWWLIRTSLLIITSVYCVELCCWVPAIFSYSNDATAAHYECHFYALLESIAHQAELRKVEVTDELFAGVKSILAAAFVKALM</sequence>
<keyword evidence="2" id="KW-1185">Reference proteome</keyword>
<name>A0AAD7MIX7_9AGAR</name>
<gene>
    <name evidence="1" type="ORF">B0H16DRAFT_1336531</name>
</gene>
<organism evidence="1 2">
    <name type="scientific">Mycena metata</name>
    <dbReference type="NCBI Taxonomy" id="1033252"/>
    <lineage>
        <taxon>Eukaryota</taxon>
        <taxon>Fungi</taxon>
        <taxon>Dikarya</taxon>
        <taxon>Basidiomycota</taxon>
        <taxon>Agaricomycotina</taxon>
        <taxon>Agaricomycetes</taxon>
        <taxon>Agaricomycetidae</taxon>
        <taxon>Agaricales</taxon>
        <taxon>Marasmiineae</taxon>
        <taxon>Mycenaceae</taxon>
        <taxon>Mycena</taxon>
    </lineage>
</organism>
<dbReference type="AlphaFoldDB" id="A0AAD7MIX7"/>
<comment type="caution">
    <text evidence="1">The sequence shown here is derived from an EMBL/GenBank/DDBJ whole genome shotgun (WGS) entry which is preliminary data.</text>
</comment>
<accession>A0AAD7MIX7</accession>
<reference evidence="1" key="1">
    <citation type="submission" date="2023-03" db="EMBL/GenBank/DDBJ databases">
        <title>Massive genome expansion in bonnet fungi (Mycena s.s.) driven by repeated elements and novel gene families across ecological guilds.</title>
        <authorList>
            <consortium name="Lawrence Berkeley National Laboratory"/>
            <person name="Harder C.B."/>
            <person name="Miyauchi S."/>
            <person name="Viragh M."/>
            <person name="Kuo A."/>
            <person name="Thoen E."/>
            <person name="Andreopoulos B."/>
            <person name="Lu D."/>
            <person name="Skrede I."/>
            <person name="Drula E."/>
            <person name="Henrissat B."/>
            <person name="Morin E."/>
            <person name="Kohler A."/>
            <person name="Barry K."/>
            <person name="LaButti K."/>
            <person name="Morin E."/>
            <person name="Salamov A."/>
            <person name="Lipzen A."/>
            <person name="Mereny Z."/>
            <person name="Hegedus B."/>
            <person name="Baldrian P."/>
            <person name="Stursova M."/>
            <person name="Weitz H."/>
            <person name="Taylor A."/>
            <person name="Grigoriev I.V."/>
            <person name="Nagy L.G."/>
            <person name="Martin F."/>
            <person name="Kauserud H."/>
        </authorList>
    </citation>
    <scope>NUCLEOTIDE SEQUENCE</scope>
    <source>
        <strain evidence="1">CBHHK182m</strain>
    </source>
</reference>
<proteinExistence type="predicted"/>
<dbReference type="Proteomes" id="UP001215598">
    <property type="component" value="Unassembled WGS sequence"/>
</dbReference>
<evidence type="ECO:0000313" key="1">
    <source>
        <dbReference type="EMBL" id="KAJ7719646.1"/>
    </source>
</evidence>
<evidence type="ECO:0000313" key="2">
    <source>
        <dbReference type="Proteomes" id="UP001215598"/>
    </source>
</evidence>
<feature type="non-terminal residue" evidence="1">
    <location>
        <position position="267"/>
    </location>
</feature>
<dbReference type="EMBL" id="JARKIB010000249">
    <property type="protein sequence ID" value="KAJ7719646.1"/>
    <property type="molecule type" value="Genomic_DNA"/>
</dbReference>
<protein>
    <submittedName>
        <fullName evidence="1">Uncharacterized protein</fullName>
    </submittedName>
</protein>